<dbReference type="GO" id="GO:0003924">
    <property type="term" value="F:GTPase activity"/>
    <property type="evidence" value="ECO:0007669"/>
    <property type="project" value="InterPro"/>
</dbReference>
<name>A0A9X7W416_9BACL</name>
<evidence type="ECO:0000313" key="9">
    <source>
        <dbReference type="Proteomes" id="UP000663505"/>
    </source>
</evidence>
<accession>A0A9X7W416</accession>
<dbReference type="GO" id="GO:0016020">
    <property type="term" value="C:membrane"/>
    <property type="evidence" value="ECO:0007669"/>
    <property type="project" value="UniProtKB-SubCell"/>
</dbReference>
<evidence type="ECO:0000256" key="1">
    <source>
        <dbReference type="ARBA" id="ARBA00004370"/>
    </source>
</evidence>
<dbReference type="Gene3D" id="3.40.50.300">
    <property type="entry name" value="P-loop containing nucleotide triphosphate hydrolases"/>
    <property type="match status" value="1"/>
</dbReference>
<keyword evidence="6" id="KW-0175">Coiled coil</keyword>
<dbReference type="NCBIfam" id="TIGR00231">
    <property type="entry name" value="small_GTP"/>
    <property type="match status" value="1"/>
</dbReference>
<keyword evidence="2" id="KW-0547">Nucleotide-binding</keyword>
<dbReference type="AlphaFoldDB" id="A0A9X7W416"/>
<dbReference type="CDD" id="cd09912">
    <property type="entry name" value="DLP_2"/>
    <property type="match status" value="1"/>
</dbReference>
<dbReference type="PANTHER" id="PTHR10465">
    <property type="entry name" value="TRANSMEMBRANE GTPASE FZO1"/>
    <property type="match status" value="1"/>
</dbReference>
<dbReference type="InterPro" id="IPR005225">
    <property type="entry name" value="Small_GTP-bd"/>
</dbReference>
<dbReference type="SUPFAM" id="SSF52540">
    <property type="entry name" value="P-loop containing nucleoside triphosphate hydrolases"/>
    <property type="match status" value="1"/>
</dbReference>
<gene>
    <name evidence="8" type="ORF">JZ786_09090</name>
</gene>
<evidence type="ECO:0000256" key="2">
    <source>
        <dbReference type="ARBA" id="ARBA00022741"/>
    </source>
</evidence>
<evidence type="ECO:0000256" key="6">
    <source>
        <dbReference type="SAM" id="Coils"/>
    </source>
</evidence>
<dbReference type="Proteomes" id="UP000663505">
    <property type="component" value="Chromosome"/>
</dbReference>
<dbReference type="EMBL" id="CP071182">
    <property type="protein sequence ID" value="QSO49058.1"/>
    <property type="molecule type" value="Genomic_DNA"/>
</dbReference>
<evidence type="ECO:0000259" key="7">
    <source>
        <dbReference type="Pfam" id="PF01926"/>
    </source>
</evidence>
<dbReference type="InterPro" id="IPR027094">
    <property type="entry name" value="Mitofusin_fam"/>
</dbReference>
<feature type="coiled-coil region" evidence="6">
    <location>
        <begin position="246"/>
        <end position="305"/>
    </location>
</feature>
<evidence type="ECO:0000313" key="8">
    <source>
        <dbReference type="EMBL" id="QSO49058.1"/>
    </source>
</evidence>
<feature type="domain" description="G" evidence="7">
    <location>
        <begin position="56"/>
        <end position="164"/>
    </location>
</feature>
<comment type="subcellular location">
    <subcellularLocation>
        <location evidence="1">Membrane</location>
    </subcellularLocation>
</comment>
<proteinExistence type="predicted"/>
<dbReference type="PANTHER" id="PTHR10465:SF0">
    <property type="entry name" value="SARCALUMENIN"/>
    <property type="match status" value="1"/>
</dbReference>
<protein>
    <submittedName>
        <fullName evidence="8">Dynamin family protein</fullName>
    </submittedName>
</protein>
<keyword evidence="4" id="KW-0342">GTP-binding</keyword>
<dbReference type="GO" id="GO:0005525">
    <property type="term" value="F:GTP binding"/>
    <property type="evidence" value="ECO:0007669"/>
    <property type="project" value="UniProtKB-KW"/>
</dbReference>
<dbReference type="InterPro" id="IPR006073">
    <property type="entry name" value="GTP-bd"/>
</dbReference>
<sequence length="507" mass="57658">MRQNERVLEDIETIQKITPNHLTTLADELAHSGMHEAASRIQDLKRRLQSPPDSVRVALCGLFSAGKSSLINAFVGTSVAATGAVPTTAAVNEIEWDTGQGRVILMDTPGIDSTDEAHQQATEAALHLADVVCLVADYGHVESEENLEFARMLSERGVHLIFVVHQIDKHVEFELPFTVFAHRVEDSLLDYGVHYNALFYTAVRDTPHNQQTALRGYLEDLSAQRTDIVTKSVVGNTLSVIREAVADAMSDRRSEVQQTVEELLGEVPIDDEEAALWFHHKDASLRQAEAEVEQLEQGVRREYDKAHEEFSRSIDLGQIAPYDTTELGRRYVESLRPGFKVGWLNAKKRTEEEQRHRLDAFRKDLQNHLRQSLVWPLQRDLRAFVYHSEWASESLVQGLDSLDIEIPKEVFDEAVNQGALLSTQYPYQYVKEVVGRVKTMVKSRLNQIMAPWFDEMLTALSASLHEQQQVITKLRTECHAIEAWMDLEREEEELFSTYTRILETQAE</sequence>
<keyword evidence="9" id="KW-1185">Reference proteome</keyword>
<dbReference type="RefSeq" id="WP_206658372.1">
    <property type="nucleotide sequence ID" value="NZ_CP071182.1"/>
</dbReference>
<dbReference type="KEGG" id="afx:JZ786_09090"/>
<keyword evidence="5" id="KW-0472">Membrane</keyword>
<keyword evidence="3" id="KW-0378">Hydrolase</keyword>
<reference evidence="8 9" key="1">
    <citation type="submission" date="2021-02" db="EMBL/GenBank/DDBJ databases">
        <title>Alicyclobacillus curvatus sp. nov. and Alicyclobacillus mengziensis sp. nov., two acidophilic bacteria isolated from acid mine drainage.</title>
        <authorList>
            <person name="Huang Y."/>
        </authorList>
    </citation>
    <scope>NUCLEOTIDE SEQUENCE [LARGE SCALE GENOMIC DNA]</scope>
    <source>
        <strain evidence="8 9">S30H14</strain>
    </source>
</reference>
<dbReference type="Pfam" id="PF01926">
    <property type="entry name" value="MMR_HSR1"/>
    <property type="match status" value="1"/>
</dbReference>
<dbReference type="InterPro" id="IPR027417">
    <property type="entry name" value="P-loop_NTPase"/>
</dbReference>
<evidence type="ECO:0000256" key="5">
    <source>
        <dbReference type="ARBA" id="ARBA00023136"/>
    </source>
</evidence>
<evidence type="ECO:0000256" key="3">
    <source>
        <dbReference type="ARBA" id="ARBA00022801"/>
    </source>
</evidence>
<evidence type="ECO:0000256" key="4">
    <source>
        <dbReference type="ARBA" id="ARBA00023134"/>
    </source>
</evidence>
<organism evidence="8 9">
    <name type="scientific">Alicyclobacillus mengziensis</name>
    <dbReference type="NCBI Taxonomy" id="2931921"/>
    <lineage>
        <taxon>Bacteria</taxon>
        <taxon>Bacillati</taxon>
        <taxon>Bacillota</taxon>
        <taxon>Bacilli</taxon>
        <taxon>Bacillales</taxon>
        <taxon>Alicyclobacillaceae</taxon>
        <taxon>Alicyclobacillus</taxon>
    </lineage>
</organism>